<protein>
    <submittedName>
        <fullName evidence="1">Uncharacterized protein</fullName>
    </submittedName>
</protein>
<evidence type="ECO:0000313" key="2">
    <source>
        <dbReference type="Proteomes" id="UP001163321"/>
    </source>
</evidence>
<gene>
    <name evidence="1" type="ORF">PsorP6_005082</name>
</gene>
<dbReference type="EMBL" id="CM047583">
    <property type="protein sequence ID" value="KAI9914039.1"/>
    <property type="molecule type" value="Genomic_DNA"/>
</dbReference>
<proteinExistence type="predicted"/>
<accession>A0ACC0W5N6</accession>
<evidence type="ECO:0000313" key="1">
    <source>
        <dbReference type="EMBL" id="KAI9914039.1"/>
    </source>
</evidence>
<keyword evidence="2" id="KW-1185">Reference proteome</keyword>
<reference evidence="1 2" key="1">
    <citation type="journal article" date="2022" name="bioRxiv">
        <title>The genome of the oomycete Peronosclerospora sorghi, a cosmopolitan pathogen of maize and sorghum, is inflated with dispersed pseudogenes.</title>
        <authorList>
            <person name="Fletcher K."/>
            <person name="Martin F."/>
            <person name="Isakeit T."/>
            <person name="Cavanaugh K."/>
            <person name="Magill C."/>
            <person name="Michelmore R."/>
        </authorList>
    </citation>
    <scope>NUCLEOTIDE SEQUENCE [LARGE SCALE GENOMIC DNA]</scope>
    <source>
        <strain evidence="1">P6</strain>
    </source>
</reference>
<comment type="caution">
    <text evidence="1">The sequence shown here is derived from an EMBL/GenBank/DDBJ whole genome shotgun (WGS) entry which is preliminary data.</text>
</comment>
<sequence length="560" mass="63519">MTDKRNVPIDIHYKQLLGSLVDRCIVPNKWQDLHKQVRDAIAALYQELPLTSVQLAQFHAKKSNHEDLTYFDCKFIVQCLEQSEEGKAKNFLGQYTSPVLKRWQALIRQYEKNNIFAAETARLIAQNTAYEIPFLRKSIQQNEKHVAENNRKIADLTKHIAEYERKLKASCAAMGIAGQNFRQELRQSPLALPSLFDEVARAICCDEMAGAIAYHEALQTYLRNCDIPAVTPSTESISLEKVKKTKQSSTKQTQEMKKQEMTTDKAPQLSSAPHKFLDALHELREASDKVTEVKTAFDFEAEAAEMSWDISLNDSGVADIGEIDWNIEMVASVEPAALDDDTPVEIDWDIMEPVRLLNDAQAVDLNESEPKTPVVSEAITRVELLENSDFRARALNDLLELQAFLRQRLVELGESDSVAFANQFQSSSGKNCTLHPLVNLTDDEMSSAKLEEFQAAVSEALSRLTSKRLHQLILMKESERYVDRHVASLEMLTQHIDKCHREIHSLEDKNIDLIDATKTVQPQIKTLVTMTKRLKQELEAVLPRLFKGYKVNIIGEVNTL</sequence>
<organism evidence="1 2">
    <name type="scientific">Peronosclerospora sorghi</name>
    <dbReference type="NCBI Taxonomy" id="230839"/>
    <lineage>
        <taxon>Eukaryota</taxon>
        <taxon>Sar</taxon>
        <taxon>Stramenopiles</taxon>
        <taxon>Oomycota</taxon>
        <taxon>Peronosporomycetes</taxon>
        <taxon>Peronosporales</taxon>
        <taxon>Peronosporaceae</taxon>
        <taxon>Peronosclerospora</taxon>
    </lineage>
</organism>
<name>A0ACC0W5N6_9STRA</name>
<dbReference type="Proteomes" id="UP001163321">
    <property type="component" value="Chromosome 4"/>
</dbReference>